<dbReference type="Proteomes" id="UP000278164">
    <property type="component" value="Unassembled WGS sequence"/>
</dbReference>
<reference evidence="1 3" key="1">
    <citation type="submission" date="2018-09" db="EMBL/GenBank/DDBJ databases">
        <title>Murine metabolic-syndrome-specific gut microbial biobank.</title>
        <authorList>
            <person name="Liu C."/>
        </authorList>
    </citation>
    <scope>NUCLEOTIDE SEQUENCE [LARGE SCALE GENOMIC DNA]</scope>
    <source>
        <strain evidence="1 3">8-P5</strain>
    </source>
</reference>
<comment type="caution">
    <text evidence="1">The sequence shown here is derived from an EMBL/GenBank/DDBJ whole genome shotgun (WGS) entry which is preliminary data.</text>
</comment>
<evidence type="ECO:0000313" key="4">
    <source>
        <dbReference type="Proteomes" id="UP000310032"/>
    </source>
</evidence>
<evidence type="ECO:0008006" key="5">
    <source>
        <dbReference type="Google" id="ProtNLM"/>
    </source>
</evidence>
<evidence type="ECO:0000313" key="2">
    <source>
        <dbReference type="EMBL" id="TGY54976.1"/>
    </source>
</evidence>
<dbReference type="InterPro" id="IPR000200">
    <property type="entry name" value="Peptidase_C10"/>
</dbReference>
<dbReference type="InterPro" id="IPR038765">
    <property type="entry name" value="Papain-like_cys_pep_sf"/>
</dbReference>
<dbReference type="Proteomes" id="UP000310032">
    <property type="component" value="Unassembled WGS sequence"/>
</dbReference>
<dbReference type="SUPFAM" id="SSF54001">
    <property type="entry name" value="Cysteine proteinases"/>
    <property type="match status" value="1"/>
</dbReference>
<dbReference type="InterPro" id="IPR044934">
    <property type="entry name" value="Streptopain_sf"/>
</dbReference>
<reference evidence="2 4" key="2">
    <citation type="submission" date="2019-04" db="EMBL/GenBank/DDBJ databases">
        <title>Microbes associate with the intestines of laboratory mice.</title>
        <authorList>
            <person name="Navarre W."/>
            <person name="Wong E."/>
            <person name="Huang K."/>
            <person name="Tropini C."/>
            <person name="Ng K."/>
            <person name="Yu B."/>
        </authorList>
    </citation>
    <scope>NUCLEOTIDE SEQUENCE [LARGE SCALE GENOMIC DNA]</scope>
    <source>
        <strain evidence="2 4">NM39_I3</strain>
    </source>
</reference>
<proteinExistence type="predicted"/>
<sequence>MNKSILIALSLSVGVMFSCSNEDINIPQSEEQPLNEKVLSIEEASTLLKGFITDVHTKSTISTEIKGHKVKEFYIDNKDVLPVSAKDTIVVYEFLTETDGQEGYAIVVGDRRINRVIASVPFGSLSDTLFIEPLRLYFRSIPDFLRQDLAEHYAGVQKKMIETKMTAETCYHFLPTIWGQESPYNLGCPTASCYDGHYPAGCIPIAVAQLLAYYKKPSNLSWTTILASSTVKNSSSTTVKNQVSGLIAEIGSRININYRCSGSGIPQATAVTAIPEVLRSYGLGAGSFTAYSIEKCIQSLQNGYPILFMAQSSEGGHAWICDAWKRHIYDSSTYYDYLDMNWGWSGLSNGFFSINDPLSFPTDKATFNSDFKILTNVH</sequence>
<dbReference type="OrthoDB" id="2235251at2"/>
<dbReference type="Gene3D" id="3.90.70.50">
    <property type="entry name" value="Peptidase C10, streptopain"/>
    <property type="match status" value="1"/>
</dbReference>
<evidence type="ECO:0000313" key="3">
    <source>
        <dbReference type="Proteomes" id="UP000278164"/>
    </source>
</evidence>
<dbReference type="AlphaFoldDB" id="A0A3L7ZSH9"/>
<dbReference type="EMBL" id="RAYI01000012">
    <property type="protein sequence ID" value="RLT73877.1"/>
    <property type="molecule type" value="Genomic_DNA"/>
</dbReference>
<dbReference type="PROSITE" id="PS51257">
    <property type="entry name" value="PROKAR_LIPOPROTEIN"/>
    <property type="match status" value="1"/>
</dbReference>
<dbReference type="Pfam" id="PF01640">
    <property type="entry name" value="Peptidase_C10"/>
    <property type="match status" value="2"/>
</dbReference>
<accession>A0A3L7ZSH9</accession>
<dbReference type="GO" id="GO:0006508">
    <property type="term" value="P:proteolysis"/>
    <property type="evidence" value="ECO:0007669"/>
    <property type="project" value="InterPro"/>
</dbReference>
<name>A0A3L7ZSH9_PARDI</name>
<dbReference type="RefSeq" id="WP_121735682.1">
    <property type="nucleotide sequence ID" value="NZ_QXXG01000003.1"/>
</dbReference>
<dbReference type="EMBL" id="SRYM01000056">
    <property type="protein sequence ID" value="TGY54976.1"/>
    <property type="molecule type" value="Genomic_DNA"/>
</dbReference>
<organism evidence="1 3">
    <name type="scientific">Parabacteroides distasonis</name>
    <dbReference type="NCBI Taxonomy" id="823"/>
    <lineage>
        <taxon>Bacteria</taxon>
        <taxon>Pseudomonadati</taxon>
        <taxon>Bacteroidota</taxon>
        <taxon>Bacteroidia</taxon>
        <taxon>Bacteroidales</taxon>
        <taxon>Tannerellaceae</taxon>
        <taxon>Parabacteroides</taxon>
    </lineage>
</organism>
<protein>
    <recommendedName>
        <fullName evidence="5">Spi protease inhibitor domain-containing protein</fullName>
    </recommendedName>
</protein>
<dbReference type="GO" id="GO:0008234">
    <property type="term" value="F:cysteine-type peptidase activity"/>
    <property type="evidence" value="ECO:0007669"/>
    <property type="project" value="InterPro"/>
</dbReference>
<evidence type="ECO:0000313" key="1">
    <source>
        <dbReference type="EMBL" id="RLT73877.1"/>
    </source>
</evidence>
<gene>
    <name evidence="1" type="ORF">D7V78_07475</name>
    <name evidence="2" type="ORF">E5342_15795</name>
</gene>